<accession>A0A4D6N8M6</accession>
<sequence>MCIRDSARSALIPHSLSLLQLSLIHIEMCIRDSASSVVSSRAAVLLDFSSNVLYEPISRYGKLGFHSFGVVLAVLE</sequence>
<proteinExistence type="predicted"/>
<reference evidence="1 2" key="1">
    <citation type="submission" date="2019-04" db="EMBL/GenBank/DDBJ databases">
        <title>An improved genome assembly and genetic linkage map for asparagus bean, Vigna unguiculata ssp. sesquipedialis.</title>
        <authorList>
            <person name="Xia Q."/>
            <person name="Zhang R."/>
            <person name="Dong Y."/>
        </authorList>
    </citation>
    <scope>NUCLEOTIDE SEQUENCE [LARGE SCALE GENOMIC DNA]</scope>
    <source>
        <tissue evidence="1">Leaf</tissue>
    </source>
</reference>
<protein>
    <submittedName>
        <fullName evidence="1">Uncharacterized protein</fullName>
    </submittedName>
</protein>
<dbReference type="AlphaFoldDB" id="A0A4D6N8M6"/>
<dbReference type="EMBL" id="CP039354">
    <property type="protein sequence ID" value="QCE09658.1"/>
    <property type="molecule type" value="Genomic_DNA"/>
</dbReference>
<name>A0A4D6N8M6_VIGUN</name>
<dbReference type="Proteomes" id="UP000501690">
    <property type="component" value="Linkage Group LG10"/>
</dbReference>
<keyword evidence="2" id="KW-1185">Reference proteome</keyword>
<evidence type="ECO:0000313" key="2">
    <source>
        <dbReference type="Proteomes" id="UP000501690"/>
    </source>
</evidence>
<gene>
    <name evidence="1" type="ORF">DEO72_LG10g879</name>
</gene>
<organism evidence="1 2">
    <name type="scientific">Vigna unguiculata</name>
    <name type="common">Cowpea</name>
    <dbReference type="NCBI Taxonomy" id="3917"/>
    <lineage>
        <taxon>Eukaryota</taxon>
        <taxon>Viridiplantae</taxon>
        <taxon>Streptophyta</taxon>
        <taxon>Embryophyta</taxon>
        <taxon>Tracheophyta</taxon>
        <taxon>Spermatophyta</taxon>
        <taxon>Magnoliopsida</taxon>
        <taxon>eudicotyledons</taxon>
        <taxon>Gunneridae</taxon>
        <taxon>Pentapetalae</taxon>
        <taxon>rosids</taxon>
        <taxon>fabids</taxon>
        <taxon>Fabales</taxon>
        <taxon>Fabaceae</taxon>
        <taxon>Papilionoideae</taxon>
        <taxon>50 kb inversion clade</taxon>
        <taxon>NPAAA clade</taxon>
        <taxon>indigoferoid/millettioid clade</taxon>
        <taxon>Phaseoleae</taxon>
        <taxon>Vigna</taxon>
    </lineage>
</organism>
<evidence type="ECO:0000313" key="1">
    <source>
        <dbReference type="EMBL" id="QCE09658.1"/>
    </source>
</evidence>